<dbReference type="Proteomes" id="UP000029389">
    <property type="component" value="Unassembled WGS sequence"/>
</dbReference>
<dbReference type="FunFam" id="3.40.980.10:FF:000004">
    <property type="entry name" value="Molybdopterin molybdenumtransferase"/>
    <property type="match status" value="1"/>
</dbReference>
<dbReference type="CDD" id="cd00887">
    <property type="entry name" value="MoeA"/>
    <property type="match status" value="1"/>
</dbReference>
<evidence type="ECO:0000256" key="1">
    <source>
        <dbReference type="ARBA" id="ARBA00001946"/>
    </source>
</evidence>
<dbReference type="Gene3D" id="2.40.340.10">
    <property type="entry name" value="MoeA, C-terminal, domain IV"/>
    <property type="match status" value="1"/>
</dbReference>
<comment type="cofactor">
    <cofactor evidence="1 13">
        <name>Mg(2+)</name>
        <dbReference type="ChEBI" id="CHEBI:18420"/>
    </cofactor>
</comment>
<keyword evidence="8 13" id="KW-0808">Transferase</keyword>
<evidence type="ECO:0000256" key="12">
    <source>
        <dbReference type="ARBA" id="ARBA00047317"/>
    </source>
</evidence>
<protein>
    <recommendedName>
        <fullName evidence="6 13">Molybdopterin molybdenumtransferase</fullName>
        <ecNumber evidence="5 13">2.10.1.1</ecNumber>
    </recommendedName>
</protein>
<name>A0A090YSU2_9BACI</name>
<organism evidence="15 17">
    <name type="scientific">Bacillus clarus</name>
    <dbReference type="NCBI Taxonomy" id="2338372"/>
    <lineage>
        <taxon>Bacteria</taxon>
        <taxon>Bacillati</taxon>
        <taxon>Bacillota</taxon>
        <taxon>Bacilli</taxon>
        <taxon>Bacillales</taxon>
        <taxon>Bacillaceae</taxon>
        <taxon>Bacillus</taxon>
        <taxon>Bacillus cereus group</taxon>
    </lineage>
</organism>
<dbReference type="InterPro" id="IPR038987">
    <property type="entry name" value="MoeA-like"/>
</dbReference>
<dbReference type="Proteomes" id="UP000264294">
    <property type="component" value="Unassembled WGS sequence"/>
</dbReference>
<dbReference type="STRING" id="1405.B7492_11615"/>
<dbReference type="SUPFAM" id="SSF53218">
    <property type="entry name" value="Molybdenum cofactor biosynthesis proteins"/>
    <property type="match status" value="1"/>
</dbReference>
<evidence type="ECO:0000256" key="3">
    <source>
        <dbReference type="ARBA" id="ARBA00005046"/>
    </source>
</evidence>
<evidence type="ECO:0000259" key="14">
    <source>
        <dbReference type="SMART" id="SM00852"/>
    </source>
</evidence>
<feature type="domain" description="MoaB/Mog" evidence="14">
    <location>
        <begin position="189"/>
        <end position="327"/>
    </location>
</feature>
<accession>A0A090YSU2</accession>
<comment type="catalytic activity">
    <reaction evidence="12">
        <text>adenylyl-molybdopterin + molybdate = Mo-molybdopterin + AMP + H(+)</text>
        <dbReference type="Rhea" id="RHEA:35047"/>
        <dbReference type="ChEBI" id="CHEBI:15378"/>
        <dbReference type="ChEBI" id="CHEBI:36264"/>
        <dbReference type="ChEBI" id="CHEBI:62727"/>
        <dbReference type="ChEBI" id="CHEBI:71302"/>
        <dbReference type="ChEBI" id="CHEBI:456215"/>
        <dbReference type="EC" id="2.10.1.1"/>
    </reaction>
</comment>
<evidence type="ECO:0000256" key="10">
    <source>
        <dbReference type="ARBA" id="ARBA00022842"/>
    </source>
</evidence>
<dbReference type="EC" id="2.10.1.1" evidence="5 13"/>
<dbReference type="Pfam" id="PF03454">
    <property type="entry name" value="MoeA_C"/>
    <property type="match status" value="1"/>
</dbReference>
<comment type="caution">
    <text evidence="15">The sequence shown here is derived from an EMBL/GenBank/DDBJ whole genome shotgun (WGS) entry which is preliminary data.</text>
</comment>
<dbReference type="GO" id="GO:0006777">
    <property type="term" value="P:Mo-molybdopterin cofactor biosynthetic process"/>
    <property type="evidence" value="ECO:0007669"/>
    <property type="project" value="UniProtKB-UniRule"/>
</dbReference>
<dbReference type="PANTHER" id="PTHR10192">
    <property type="entry name" value="MOLYBDOPTERIN BIOSYNTHESIS PROTEIN"/>
    <property type="match status" value="1"/>
</dbReference>
<keyword evidence="9 13" id="KW-0479">Metal-binding</keyword>
<dbReference type="SMART" id="SM00852">
    <property type="entry name" value="MoCF_biosynth"/>
    <property type="match status" value="1"/>
</dbReference>
<keyword evidence="7 13" id="KW-0500">Molybdenum</keyword>
<keyword evidence="11 13" id="KW-0501">Molybdenum cofactor biosynthesis</keyword>
<dbReference type="FunFam" id="2.40.340.10:FF:000002">
    <property type="entry name" value="Molybdopterin molybdenumtransferase"/>
    <property type="match status" value="1"/>
</dbReference>
<sequence>MLEERTPIPVAKAVARVMEYAYQGETEKVSLIESYGRILGEDVVADHDVPHFNRSPYDGFAIRAEDTKEASSSNPIQFEVIGEIGAGFVFAEEVKAFHAVRIMTGAAIPTGCNAVVMLELTEGFEENEKTYMKLKRSFASGDNISFKGEDVKQNAILVKKGTSINPGVAALLATFGYSSVNVVRQPIIGIVTTGSELLEVHEPLKPGKIRNSNSYMIAAQIERIGGSIRYYGQLADDLEACYETVKRAMKEVDILITTGGVSVGDYDYFLAIYEKLQANVLFNKIAMRPGSVTTVAELEGKLLFGLSGNPSACYVGFELLVRPVIRAFCRSKEPHAYRADAILQKDFSKANPFTRFVRGSVNIVNGQLQVTPVGLDKSSAISSLADANAFIVLPGGTRGFEAGMTVSVLLLESNLGSEWPWEEPLCSYK</sequence>
<evidence type="ECO:0000256" key="9">
    <source>
        <dbReference type="ARBA" id="ARBA00022723"/>
    </source>
</evidence>
<evidence type="ECO:0000256" key="5">
    <source>
        <dbReference type="ARBA" id="ARBA00013269"/>
    </source>
</evidence>
<dbReference type="GO" id="GO:0061599">
    <property type="term" value="F:molybdopterin molybdotransferase activity"/>
    <property type="evidence" value="ECO:0007669"/>
    <property type="project" value="UniProtKB-UniRule"/>
</dbReference>
<gene>
    <name evidence="16" type="ORF">D0U04_17975</name>
    <name evidence="15" type="ORF">DJ93_4569</name>
</gene>
<dbReference type="GO" id="GO:0046872">
    <property type="term" value="F:metal ion binding"/>
    <property type="evidence" value="ECO:0007669"/>
    <property type="project" value="UniProtKB-UniRule"/>
</dbReference>
<dbReference type="GO" id="GO:0005829">
    <property type="term" value="C:cytosol"/>
    <property type="evidence" value="ECO:0007669"/>
    <property type="project" value="TreeGrafter"/>
</dbReference>
<dbReference type="NCBIfam" id="TIGR00177">
    <property type="entry name" value="molyb_syn"/>
    <property type="match status" value="1"/>
</dbReference>
<dbReference type="InterPro" id="IPR036688">
    <property type="entry name" value="MoeA_C_domain_IV_sf"/>
</dbReference>
<dbReference type="PANTHER" id="PTHR10192:SF5">
    <property type="entry name" value="GEPHYRIN"/>
    <property type="match status" value="1"/>
</dbReference>
<dbReference type="PATRIC" id="fig|1405.8.peg.4704"/>
<keyword evidence="10 13" id="KW-0460">Magnesium</keyword>
<reference evidence="15 17" key="1">
    <citation type="submission" date="2014-04" db="EMBL/GenBank/DDBJ databases">
        <authorList>
            <person name="Bishop-Lilly K.A."/>
            <person name="Broomall S.M."/>
            <person name="Chain P.S."/>
            <person name="Chertkov O."/>
            <person name="Coyne S.R."/>
            <person name="Daligault H.E."/>
            <person name="Davenport K.W."/>
            <person name="Erkkila T."/>
            <person name="Frey K.G."/>
            <person name="Gibbons H.S."/>
            <person name="Gu W."/>
            <person name="Jaissle J."/>
            <person name="Johnson S.L."/>
            <person name="Koroleva G.I."/>
            <person name="Ladner J.T."/>
            <person name="Lo C.-C."/>
            <person name="Minogue T.D."/>
            <person name="Munk C."/>
            <person name="Palacios G.F."/>
            <person name="Redden C.L."/>
            <person name="Rosenzweig C.N."/>
            <person name="Scholz M.B."/>
            <person name="Teshima H."/>
            <person name="Xu Y."/>
        </authorList>
    </citation>
    <scope>NUCLEOTIDE SEQUENCE [LARGE SCALE GENOMIC DNA]</scope>
    <source>
        <strain evidence="15 17">BHP</strain>
    </source>
</reference>
<dbReference type="EMBL" id="JMQC01000008">
    <property type="protein sequence ID" value="KFN01929.1"/>
    <property type="molecule type" value="Genomic_DNA"/>
</dbReference>
<dbReference type="EMBL" id="QVOD01000023">
    <property type="protein sequence ID" value="RFT65647.1"/>
    <property type="molecule type" value="Genomic_DNA"/>
</dbReference>
<comment type="function">
    <text evidence="2 13">Catalyzes the insertion of molybdate into adenylated molybdopterin with the concomitant release of AMP.</text>
</comment>
<dbReference type="Pfam" id="PF00994">
    <property type="entry name" value="MoCF_biosynth"/>
    <property type="match status" value="1"/>
</dbReference>
<evidence type="ECO:0000313" key="15">
    <source>
        <dbReference type="EMBL" id="KFN01929.1"/>
    </source>
</evidence>
<evidence type="ECO:0000313" key="16">
    <source>
        <dbReference type="EMBL" id="RFT65647.1"/>
    </source>
</evidence>
<reference evidence="16 18" key="2">
    <citation type="submission" date="2018-08" db="EMBL/GenBank/DDBJ databases">
        <title>Bacillus clarus sp. nov. strain PS00077A.</title>
        <authorList>
            <person name="Mendez Acevedo M."/>
            <person name="Carroll L."/>
            <person name="Mukherjee M."/>
            <person name="Wiedmann M."/>
            <person name="Kovac J."/>
        </authorList>
    </citation>
    <scope>NUCLEOTIDE SEQUENCE [LARGE SCALE GENOMIC DNA]</scope>
    <source>
        <strain evidence="16 18">PS00077A</strain>
    </source>
</reference>
<dbReference type="SUPFAM" id="SSF63867">
    <property type="entry name" value="MoeA C-terminal domain-like"/>
    <property type="match status" value="1"/>
</dbReference>
<dbReference type="Gene3D" id="2.170.190.11">
    <property type="entry name" value="Molybdopterin biosynthesis moea protein, domain 3"/>
    <property type="match status" value="1"/>
</dbReference>
<dbReference type="InterPro" id="IPR036135">
    <property type="entry name" value="MoeA_linker/N_sf"/>
</dbReference>
<dbReference type="InterPro" id="IPR005111">
    <property type="entry name" value="MoeA_C_domain_IV"/>
</dbReference>
<proteinExistence type="inferred from homology"/>
<dbReference type="Gene3D" id="3.90.105.10">
    <property type="entry name" value="Molybdopterin biosynthesis moea protein, domain 2"/>
    <property type="match status" value="1"/>
</dbReference>
<keyword evidence="18" id="KW-1185">Reference proteome</keyword>
<dbReference type="InterPro" id="IPR036425">
    <property type="entry name" value="MoaB/Mog-like_dom_sf"/>
</dbReference>
<evidence type="ECO:0000256" key="2">
    <source>
        <dbReference type="ARBA" id="ARBA00002901"/>
    </source>
</evidence>
<evidence type="ECO:0000256" key="13">
    <source>
        <dbReference type="RuleBase" id="RU365090"/>
    </source>
</evidence>
<dbReference type="NCBIfam" id="NF045515">
    <property type="entry name" value="Glp_gephyrin"/>
    <property type="match status" value="1"/>
</dbReference>
<evidence type="ECO:0000256" key="7">
    <source>
        <dbReference type="ARBA" id="ARBA00022505"/>
    </source>
</evidence>
<dbReference type="SUPFAM" id="SSF63882">
    <property type="entry name" value="MoeA N-terminal region -like"/>
    <property type="match status" value="1"/>
</dbReference>
<dbReference type="RefSeq" id="WP_042983433.1">
    <property type="nucleotide sequence ID" value="NZ_JMQC01000008.1"/>
</dbReference>
<comment type="pathway">
    <text evidence="3 13">Cofactor biosynthesis; molybdopterin biosynthesis.</text>
</comment>
<dbReference type="InterPro" id="IPR001453">
    <property type="entry name" value="MoaB/Mog_dom"/>
</dbReference>
<evidence type="ECO:0000256" key="4">
    <source>
        <dbReference type="ARBA" id="ARBA00010763"/>
    </source>
</evidence>
<dbReference type="FunFam" id="2.170.190.11:FF:000001">
    <property type="entry name" value="Molybdopterin molybdenumtransferase"/>
    <property type="match status" value="1"/>
</dbReference>
<dbReference type="InterPro" id="IPR005110">
    <property type="entry name" value="MoeA_linker/N"/>
</dbReference>
<dbReference type="AlphaFoldDB" id="A0A090YSU2"/>
<comment type="similarity">
    <text evidence="4 13">Belongs to the MoeA family.</text>
</comment>
<evidence type="ECO:0000256" key="11">
    <source>
        <dbReference type="ARBA" id="ARBA00023150"/>
    </source>
</evidence>
<dbReference type="Gene3D" id="3.40.980.10">
    <property type="entry name" value="MoaB/Mog-like domain"/>
    <property type="match status" value="1"/>
</dbReference>
<evidence type="ECO:0000313" key="18">
    <source>
        <dbReference type="Proteomes" id="UP000264294"/>
    </source>
</evidence>
<dbReference type="UniPathway" id="UPA00344"/>
<evidence type="ECO:0000313" key="17">
    <source>
        <dbReference type="Proteomes" id="UP000029389"/>
    </source>
</evidence>
<evidence type="ECO:0000256" key="6">
    <source>
        <dbReference type="ARBA" id="ARBA00021108"/>
    </source>
</evidence>
<dbReference type="Pfam" id="PF03453">
    <property type="entry name" value="MoeA_N"/>
    <property type="match status" value="1"/>
</dbReference>
<evidence type="ECO:0000256" key="8">
    <source>
        <dbReference type="ARBA" id="ARBA00022679"/>
    </source>
</evidence>